<keyword evidence="2" id="KW-1185">Reference proteome</keyword>
<comment type="caution">
    <text evidence="1">The sequence shown here is derived from an EMBL/GenBank/DDBJ whole genome shotgun (WGS) entry which is preliminary data.</text>
</comment>
<proteinExistence type="predicted"/>
<evidence type="ECO:0000313" key="2">
    <source>
        <dbReference type="Proteomes" id="UP001066276"/>
    </source>
</evidence>
<sequence>MRLFRPQWQASCANQIGGRDNLDFEKRFCFCSLKDLRCLRTYGNKKSWSKTSDVNVVEKMYWAVETVLEKLRKLDATSPVEAIEWLLLVVVEFTYVVLCDDIYQDGLNICMSPDQPA</sequence>
<dbReference type="EMBL" id="JANPWB010000005">
    <property type="protein sequence ID" value="KAJ1187689.1"/>
    <property type="molecule type" value="Genomic_DNA"/>
</dbReference>
<organism evidence="1 2">
    <name type="scientific">Pleurodeles waltl</name>
    <name type="common">Iberian ribbed newt</name>
    <dbReference type="NCBI Taxonomy" id="8319"/>
    <lineage>
        <taxon>Eukaryota</taxon>
        <taxon>Metazoa</taxon>
        <taxon>Chordata</taxon>
        <taxon>Craniata</taxon>
        <taxon>Vertebrata</taxon>
        <taxon>Euteleostomi</taxon>
        <taxon>Amphibia</taxon>
        <taxon>Batrachia</taxon>
        <taxon>Caudata</taxon>
        <taxon>Salamandroidea</taxon>
        <taxon>Salamandridae</taxon>
        <taxon>Pleurodelinae</taxon>
        <taxon>Pleurodeles</taxon>
    </lineage>
</organism>
<dbReference type="Proteomes" id="UP001066276">
    <property type="component" value="Chromosome 3_1"/>
</dbReference>
<evidence type="ECO:0000313" key="1">
    <source>
        <dbReference type="EMBL" id="KAJ1187689.1"/>
    </source>
</evidence>
<name>A0AAV7UIA6_PLEWA</name>
<protein>
    <submittedName>
        <fullName evidence="1">Uncharacterized protein</fullName>
    </submittedName>
</protein>
<accession>A0AAV7UIA6</accession>
<reference evidence="1" key="1">
    <citation type="journal article" date="2022" name="bioRxiv">
        <title>Sequencing and chromosome-scale assembly of the giantPleurodeles waltlgenome.</title>
        <authorList>
            <person name="Brown T."/>
            <person name="Elewa A."/>
            <person name="Iarovenko S."/>
            <person name="Subramanian E."/>
            <person name="Araus A.J."/>
            <person name="Petzold A."/>
            <person name="Susuki M."/>
            <person name="Suzuki K.-i.T."/>
            <person name="Hayashi T."/>
            <person name="Toyoda A."/>
            <person name="Oliveira C."/>
            <person name="Osipova E."/>
            <person name="Leigh N.D."/>
            <person name="Simon A."/>
            <person name="Yun M.H."/>
        </authorList>
    </citation>
    <scope>NUCLEOTIDE SEQUENCE</scope>
    <source>
        <strain evidence="1">20211129_DDA</strain>
        <tissue evidence="1">Liver</tissue>
    </source>
</reference>
<dbReference type="AlphaFoldDB" id="A0AAV7UIA6"/>
<gene>
    <name evidence="1" type="ORF">NDU88_004463</name>
</gene>